<feature type="region of interest" description="Disordered" evidence="1">
    <location>
        <begin position="1"/>
        <end position="28"/>
    </location>
</feature>
<name>A0ABS0R6P8_9ACTN</name>
<feature type="non-terminal residue" evidence="3">
    <location>
        <position position="1"/>
    </location>
</feature>
<keyword evidence="2" id="KW-1133">Transmembrane helix</keyword>
<keyword evidence="2" id="KW-0812">Transmembrane</keyword>
<evidence type="ECO:0000313" key="4">
    <source>
        <dbReference type="Proteomes" id="UP000638849"/>
    </source>
</evidence>
<keyword evidence="2" id="KW-0472">Membrane</keyword>
<feature type="transmembrane region" description="Helical" evidence="2">
    <location>
        <begin position="81"/>
        <end position="99"/>
    </location>
</feature>
<feature type="region of interest" description="Disordered" evidence="1">
    <location>
        <begin position="42"/>
        <end position="67"/>
    </location>
</feature>
<organism evidence="3 4">
    <name type="scientific">Streptomyces javensis</name>
    <dbReference type="NCBI Taxonomy" id="114698"/>
    <lineage>
        <taxon>Bacteria</taxon>
        <taxon>Bacillati</taxon>
        <taxon>Actinomycetota</taxon>
        <taxon>Actinomycetes</taxon>
        <taxon>Kitasatosporales</taxon>
        <taxon>Streptomycetaceae</taxon>
        <taxon>Streptomyces</taxon>
        <taxon>Streptomyces violaceusniger group</taxon>
    </lineage>
</organism>
<dbReference type="Proteomes" id="UP000638849">
    <property type="component" value="Unassembled WGS sequence"/>
</dbReference>
<accession>A0ABS0R6P8</accession>
<keyword evidence="4" id="KW-1185">Reference proteome</keyword>
<feature type="transmembrane region" description="Helical" evidence="2">
    <location>
        <begin position="119"/>
        <end position="138"/>
    </location>
</feature>
<dbReference type="RefSeq" id="WP_198276247.1">
    <property type="nucleotide sequence ID" value="NZ_JAEEAQ010000052.1"/>
</dbReference>
<evidence type="ECO:0000256" key="1">
    <source>
        <dbReference type="SAM" id="MobiDB-lite"/>
    </source>
</evidence>
<comment type="caution">
    <text evidence="3">The sequence shown here is derived from an EMBL/GenBank/DDBJ whole genome shotgun (WGS) entry which is preliminary data.</text>
</comment>
<sequence length="164" mass="17034">ATPEATPFHVPKGYSLRETHRTNPDGSTELIRETIPIPSISTPIPEPAVARQTPPPPASAHASERRSLPDWLTANRRRIKASLYLTATVGATALGVIYGPEIAAGVSAGATAVGRAALTVLKVIGIGVAVGLGLRFAFGGGGGSSKRNRTGTFEGTLKGTWRED</sequence>
<protein>
    <submittedName>
        <fullName evidence="3">Uncharacterized protein</fullName>
    </submittedName>
</protein>
<proteinExistence type="predicted"/>
<gene>
    <name evidence="3" type="ORF">JBF12_08630</name>
</gene>
<evidence type="ECO:0000313" key="3">
    <source>
        <dbReference type="EMBL" id="MBI0313056.1"/>
    </source>
</evidence>
<dbReference type="EMBL" id="JAEEAQ010000052">
    <property type="protein sequence ID" value="MBI0313056.1"/>
    <property type="molecule type" value="Genomic_DNA"/>
</dbReference>
<feature type="region of interest" description="Disordered" evidence="1">
    <location>
        <begin position="142"/>
        <end position="164"/>
    </location>
</feature>
<reference evidence="3 4" key="1">
    <citation type="submission" date="2020-12" db="EMBL/GenBank/DDBJ databases">
        <authorList>
            <person name="Kusuma A.B."/>
            <person name="Nouioui I."/>
            <person name="Goodfellow M."/>
        </authorList>
    </citation>
    <scope>NUCLEOTIDE SEQUENCE [LARGE SCALE GENOMIC DNA]</scope>
    <source>
        <strain evidence="3 4">DSM 41764</strain>
    </source>
</reference>
<evidence type="ECO:0000256" key="2">
    <source>
        <dbReference type="SAM" id="Phobius"/>
    </source>
</evidence>